<dbReference type="InterPro" id="IPR041492">
    <property type="entry name" value="HAD_2"/>
</dbReference>
<dbReference type="InterPro" id="IPR051806">
    <property type="entry name" value="HAD-like_SPP"/>
</dbReference>
<evidence type="ECO:0000313" key="2">
    <source>
        <dbReference type="EMBL" id="KDM91341.1"/>
    </source>
</evidence>
<dbReference type="Gene3D" id="1.10.150.240">
    <property type="entry name" value="Putative phosphatase, domain 2"/>
    <property type="match status" value="1"/>
</dbReference>
<dbReference type="InterPro" id="IPR023214">
    <property type="entry name" value="HAD_sf"/>
</dbReference>
<gene>
    <name evidence="2" type="ORF">EA58_12305</name>
</gene>
<evidence type="ECO:0000313" key="3">
    <source>
        <dbReference type="Proteomes" id="UP000027192"/>
    </source>
</evidence>
<sequence length="201" mass="22387">MDLSQYHGLIFDMDGTLIDSMPAHIQAWRAACEEYCIPFDPEWLMSLGGSPTVKTAQLMNEKYQLHHSVQDVADTKWQFFETLEHKGEVIPATFSLLMQYRGEKKIAVGTGCRKSNALELLTMTDILPSLDALVTADDVRNHKPHPDTFLEAAQRMGLLPSQCVVFEDTSLGRQAALAAGMDCFLVVDGKIKEFTSASFLD</sequence>
<dbReference type="InterPro" id="IPR036412">
    <property type="entry name" value="HAD-like_sf"/>
</dbReference>
<dbReference type="RefSeq" id="WP_036752828.1">
    <property type="nucleotide sequence ID" value="NZ_JAGSGC010000010.1"/>
</dbReference>
<dbReference type="SUPFAM" id="SSF56784">
    <property type="entry name" value="HAD-like"/>
    <property type="match status" value="1"/>
</dbReference>
<dbReference type="InterPro" id="IPR023198">
    <property type="entry name" value="PGP-like_dom2"/>
</dbReference>
<dbReference type="NCBIfam" id="TIGR02009">
    <property type="entry name" value="PGMB-YQAB-SF"/>
    <property type="match status" value="1"/>
</dbReference>
<dbReference type="InterPro" id="IPR010976">
    <property type="entry name" value="B-phosphoglucomutase_hydrolase"/>
</dbReference>
<proteinExistence type="inferred from homology"/>
<dbReference type="PANTHER" id="PTHR43481:SF4">
    <property type="entry name" value="GLYCEROL-1-PHOSPHATE PHOSPHOHYDROLASE 1-RELATED"/>
    <property type="match status" value="1"/>
</dbReference>
<dbReference type="PANTHER" id="PTHR43481">
    <property type="entry name" value="FRUCTOSE-1-PHOSPHATE PHOSPHATASE"/>
    <property type="match status" value="1"/>
</dbReference>
<reference evidence="2 3" key="1">
    <citation type="submission" date="2014-04" db="EMBL/GenBank/DDBJ databases">
        <title>Draft genome sequence of Photobacterium halotolerans S2753: a solonamide, ngercheumicin and holomycin producer.</title>
        <authorList>
            <person name="Machado H.R."/>
            <person name="Gram L."/>
        </authorList>
    </citation>
    <scope>NUCLEOTIDE SEQUENCE [LARGE SCALE GENOMIC DNA]</scope>
    <source>
        <strain evidence="2 3">S2753</strain>
    </source>
</reference>
<dbReference type="STRING" id="1654360.EA58_12305"/>
<dbReference type="Proteomes" id="UP000027192">
    <property type="component" value="Unassembled WGS sequence"/>
</dbReference>
<dbReference type="NCBIfam" id="TIGR01509">
    <property type="entry name" value="HAD-SF-IA-v3"/>
    <property type="match status" value="1"/>
</dbReference>
<keyword evidence="3" id="KW-1185">Reference proteome</keyword>
<organism evidence="2 3">
    <name type="scientific">Photobacterium galatheae</name>
    <dbReference type="NCBI Taxonomy" id="1654360"/>
    <lineage>
        <taxon>Bacteria</taxon>
        <taxon>Pseudomonadati</taxon>
        <taxon>Pseudomonadota</taxon>
        <taxon>Gammaproteobacteria</taxon>
        <taxon>Vibrionales</taxon>
        <taxon>Vibrionaceae</taxon>
        <taxon>Photobacterium</taxon>
    </lineage>
</organism>
<dbReference type="EMBL" id="JMIB01000023">
    <property type="protein sequence ID" value="KDM91341.1"/>
    <property type="molecule type" value="Genomic_DNA"/>
</dbReference>
<comment type="caution">
    <text evidence="2">The sequence shown here is derived from an EMBL/GenBank/DDBJ whole genome shotgun (WGS) entry which is preliminary data.</text>
</comment>
<accession>A0A066RQF3</accession>
<comment type="similarity">
    <text evidence="1">Belongs to the HAD-like hydrolase superfamily. CbbY/CbbZ/Gph/YieH family.</text>
</comment>
<protein>
    <submittedName>
        <fullName evidence="2">Carotenoid dehydrogenase</fullName>
    </submittedName>
</protein>
<name>A0A066RQF3_9GAMM</name>
<dbReference type="Pfam" id="PF13419">
    <property type="entry name" value="HAD_2"/>
    <property type="match status" value="1"/>
</dbReference>
<evidence type="ECO:0000256" key="1">
    <source>
        <dbReference type="ARBA" id="ARBA00006171"/>
    </source>
</evidence>
<dbReference type="CDD" id="cd07505">
    <property type="entry name" value="HAD_BPGM-like"/>
    <property type="match status" value="1"/>
</dbReference>
<dbReference type="InterPro" id="IPR006439">
    <property type="entry name" value="HAD-SF_hydro_IA"/>
</dbReference>
<dbReference type="Gene3D" id="3.40.50.1000">
    <property type="entry name" value="HAD superfamily/HAD-like"/>
    <property type="match status" value="1"/>
</dbReference>
<dbReference type="OrthoDB" id="9782449at2"/>
<dbReference type="AlphaFoldDB" id="A0A066RQF3"/>
<dbReference type="SFLD" id="SFLDS00003">
    <property type="entry name" value="Haloacid_Dehalogenase"/>
    <property type="match status" value="1"/>
</dbReference>
<dbReference type="SFLD" id="SFLDG01129">
    <property type="entry name" value="C1.5:_HAD__Beta-PGM__Phosphata"/>
    <property type="match status" value="1"/>
</dbReference>
<dbReference type="PRINTS" id="PR00413">
    <property type="entry name" value="HADHALOGNASE"/>
</dbReference>
<dbReference type="GO" id="GO:0050308">
    <property type="term" value="F:sugar-phosphatase activity"/>
    <property type="evidence" value="ECO:0007669"/>
    <property type="project" value="TreeGrafter"/>
</dbReference>